<keyword evidence="2" id="KW-0067">ATP-binding</keyword>
<sequence length="821" mass="91865">MSDRISEDDEKIAVGIDMGARSCCVGIWHQGKVEILPNEHGNRRTPCFVSFTETEILVGEAAKDQLLVNPSNTVFDVRTLIGKRYSDAQVQEELKHWPFRVTAGPDDKPVITVMFRGQETQYKPEEVLAMVLTKMLTIAATFVGKPIKTAVISVPAHFEDSERYGMKAVAKIAGLEKLKYMVKEPVAATLAYMCIENVEVMRSREMRYLIFDFGARALDVCLIDFEENICDVLTQSSDPSLGGQSLDDRLLHHFAQQIEKKLQTDIFVDSEALYRLKSVCEELGRKLSCSSECSTEMVWKGSEIQLSITRDEFEDMSIDLVQSCIAQVEKCLSYARKYKMEVDRFILVGGSSRIPKLRSLLQDMFGKELNDEINPDEVVAHGATIQAARNLDLYAIPGDENLSGETYCLIGPDLMPFNLGAETADGDLSVLVRRNTYINNKITGTQSFSTLFDNQTSVVLHIYEGQCPSAKDNRLVATLELSGLVPAPKGTPQVQVAFSVQEDGLLTVVAEEKEAGVRTEMSFPAFSWSHSCLSRKLTIDQETQLLADGEEKRILRGLPEYWEREGTTSLNLLSASVHSAIRAQSADLNLGSENVDLLMVQHFAREIETGFQVDISVDSKTLFPSQVTLKRVQEGLICSSESTKEMIWKDAEMLIRSTWNEFVEMTMDLMQKQGEAGKDVLHDLGKYGFPQPYIFDRSQQMRLWLSLATQSITEIAMLSGLQPSLEANPRVEVTFAIEIEVIYLDDLSAIVADGKISELRGGKDIRSLDLTVILFMLHMKVTTEEVENYGFMLFLYREKNDEAVSMPVLLLASSSVECAIE</sequence>
<protein>
    <submittedName>
        <fullName evidence="3">Uncharacterized protein</fullName>
    </submittedName>
</protein>
<dbReference type="Gene3D" id="3.90.640.10">
    <property type="entry name" value="Actin, Chain A, domain 4"/>
    <property type="match status" value="2"/>
</dbReference>
<dbReference type="FunFam" id="3.90.640.10:FF:000003">
    <property type="entry name" value="Molecular chaperone DnaK"/>
    <property type="match status" value="1"/>
</dbReference>
<dbReference type="PRINTS" id="PR00301">
    <property type="entry name" value="HEATSHOCK70"/>
</dbReference>
<organism evidence="3 4">
    <name type="scientific">Marchantia polymorpha subsp. ruderalis</name>
    <dbReference type="NCBI Taxonomy" id="1480154"/>
    <lineage>
        <taxon>Eukaryota</taxon>
        <taxon>Viridiplantae</taxon>
        <taxon>Streptophyta</taxon>
        <taxon>Embryophyta</taxon>
        <taxon>Marchantiophyta</taxon>
        <taxon>Marchantiopsida</taxon>
        <taxon>Marchantiidae</taxon>
        <taxon>Marchantiales</taxon>
        <taxon>Marchantiaceae</taxon>
        <taxon>Marchantia</taxon>
    </lineage>
</organism>
<reference evidence="3" key="1">
    <citation type="submission" date="2016-03" db="EMBL/GenBank/DDBJ databases">
        <title>Mechanisms controlling the formation of the plant cell surface in tip-growing cells are functionally conserved among land plants.</title>
        <authorList>
            <person name="Honkanen S."/>
            <person name="Jones V.A."/>
            <person name="Morieri G."/>
            <person name="Champion C."/>
            <person name="Hetherington A.J."/>
            <person name="Kelly S."/>
            <person name="Saint-Marcoux D."/>
            <person name="Proust H."/>
            <person name="Prescott H."/>
            <person name="Dolan L."/>
        </authorList>
    </citation>
    <scope>NUCLEOTIDE SEQUENCE [LARGE SCALE GENOMIC DNA]</scope>
    <source>
        <tissue evidence="3">Whole gametophyte</tissue>
    </source>
</reference>
<dbReference type="FunFam" id="3.30.30.30:FF:000001">
    <property type="entry name" value="heat shock 70 kDa protein-like"/>
    <property type="match status" value="1"/>
</dbReference>
<dbReference type="CDD" id="cd24028">
    <property type="entry name" value="ASKHA_NBD_HSP70_HSPA1-like"/>
    <property type="match status" value="1"/>
</dbReference>
<evidence type="ECO:0000256" key="1">
    <source>
        <dbReference type="ARBA" id="ARBA00022741"/>
    </source>
</evidence>
<comment type="caution">
    <text evidence="3">The sequence shown here is derived from an EMBL/GenBank/DDBJ whole genome shotgun (WGS) entry which is preliminary data.</text>
</comment>
<accession>A0A176VL22</accession>
<dbReference type="Gene3D" id="2.60.34.10">
    <property type="entry name" value="Substrate Binding Domain Of DNAk, Chain A, domain 1"/>
    <property type="match status" value="1"/>
</dbReference>
<dbReference type="InterPro" id="IPR043129">
    <property type="entry name" value="ATPase_NBD"/>
</dbReference>
<dbReference type="Gene3D" id="3.30.30.30">
    <property type="match status" value="1"/>
</dbReference>
<dbReference type="InterPro" id="IPR013126">
    <property type="entry name" value="Hsp_70_fam"/>
</dbReference>
<dbReference type="SUPFAM" id="SSF53067">
    <property type="entry name" value="Actin-like ATPase domain"/>
    <property type="match status" value="2"/>
</dbReference>
<name>A0A176VL22_MARPO</name>
<dbReference type="PANTHER" id="PTHR19375">
    <property type="entry name" value="HEAT SHOCK PROTEIN 70KDA"/>
    <property type="match status" value="1"/>
</dbReference>
<dbReference type="Gene3D" id="3.30.420.40">
    <property type="match status" value="3"/>
</dbReference>
<dbReference type="Pfam" id="PF00012">
    <property type="entry name" value="HSP70"/>
    <property type="match status" value="1"/>
</dbReference>
<dbReference type="AlphaFoldDB" id="A0A176VL22"/>
<proteinExistence type="predicted"/>
<evidence type="ECO:0000313" key="4">
    <source>
        <dbReference type="Proteomes" id="UP000077202"/>
    </source>
</evidence>
<dbReference type="EMBL" id="LVLJ01003604">
    <property type="protein sequence ID" value="OAE20466.1"/>
    <property type="molecule type" value="Genomic_DNA"/>
</dbReference>
<dbReference type="InterPro" id="IPR029047">
    <property type="entry name" value="HSP70_peptide-bd_sf"/>
</dbReference>
<evidence type="ECO:0000313" key="3">
    <source>
        <dbReference type="EMBL" id="OAE20466.1"/>
    </source>
</evidence>
<evidence type="ECO:0000256" key="2">
    <source>
        <dbReference type="ARBA" id="ARBA00022840"/>
    </source>
</evidence>
<dbReference type="GO" id="GO:0140662">
    <property type="term" value="F:ATP-dependent protein folding chaperone"/>
    <property type="evidence" value="ECO:0007669"/>
    <property type="project" value="InterPro"/>
</dbReference>
<keyword evidence="4" id="KW-1185">Reference proteome</keyword>
<gene>
    <name evidence="3" type="ORF">AXG93_4698s1160</name>
</gene>
<keyword evidence="1" id="KW-0547">Nucleotide-binding</keyword>
<dbReference type="SUPFAM" id="SSF100920">
    <property type="entry name" value="Heat shock protein 70kD (HSP70), peptide-binding domain"/>
    <property type="match status" value="1"/>
</dbReference>
<dbReference type="GO" id="GO:0005524">
    <property type="term" value="F:ATP binding"/>
    <property type="evidence" value="ECO:0007669"/>
    <property type="project" value="UniProtKB-KW"/>
</dbReference>
<dbReference type="Proteomes" id="UP000077202">
    <property type="component" value="Unassembled WGS sequence"/>
</dbReference>